<dbReference type="AlphaFoldDB" id="A0A399DVG9"/>
<organism evidence="1 2">
    <name type="scientific">Calidithermus terrae</name>
    <dbReference type="NCBI Taxonomy" id="1408545"/>
    <lineage>
        <taxon>Bacteria</taxon>
        <taxon>Thermotogati</taxon>
        <taxon>Deinococcota</taxon>
        <taxon>Deinococci</taxon>
        <taxon>Thermales</taxon>
        <taxon>Thermaceae</taxon>
        <taxon>Calidithermus</taxon>
    </lineage>
</organism>
<reference evidence="1 2" key="1">
    <citation type="submission" date="2018-08" db="EMBL/GenBank/DDBJ databases">
        <title>Meiothermus terrae DSM 26712 genome sequencing project.</title>
        <authorList>
            <person name="Da Costa M.S."/>
            <person name="Albuquerque L."/>
            <person name="Raposo P."/>
            <person name="Froufe H.J.C."/>
            <person name="Barroso C.S."/>
            <person name="Egas C."/>
        </authorList>
    </citation>
    <scope>NUCLEOTIDE SEQUENCE [LARGE SCALE GENOMIC DNA]</scope>
    <source>
        <strain evidence="1 2">DSM 26712</strain>
    </source>
</reference>
<gene>
    <name evidence="1" type="ORF">Mterra_03914</name>
</gene>
<name>A0A399DVG9_9DEIN</name>
<dbReference type="EMBL" id="QXDL01000333">
    <property type="protein sequence ID" value="RIH76056.1"/>
    <property type="molecule type" value="Genomic_DNA"/>
</dbReference>
<sequence length="345" mass="37663">MPAADFCDGLSVEFLPIMAIPPFCVELDAVGFSWCTPGYPDEPLWFNEDHAAEVVRRAIDHGLRRYGAEYQQQVLQALAPRVNPGALEVFAPLAWQAHLSGTGAVVAAVGDLAPDPARLRGGLQAILQAVRQARLPQPEDGLRLPYYGQSLLALSRVGPLAGVAGPLCQAAAGCAEGLFEQALRAAAATSGLSGVQKPYAPGLWRLEQLKRFFPPSHPLIQEAFGYASFFQAWNQLTFGTVPDLTARWVPGEYALAQAQRTLGYWYVPIKLKIVLQQPWLIPQPDLPRLRPVAPYFLPYALERTHWSWVSVPEGYRIPRVAGTPGLGVPGGPAWDADALYRALLR</sequence>
<evidence type="ECO:0000313" key="2">
    <source>
        <dbReference type="Proteomes" id="UP000265715"/>
    </source>
</evidence>
<proteinExistence type="predicted"/>
<accession>A0A399DVG9</accession>
<comment type="caution">
    <text evidence="1">The sequence shown here is derived from an EMBL/GenBank/DDBJ whole genome shotgun (WGS) entry which is preliminary data.</text>
</comment>
<protein>
    <submittedName>
        <fullName evidence="1">Uncharacterized protein</fullName>
    </submittedName>
</protein>
<dbReference type="Proteomes" id="UP000265715">
    <property type="component" value="Unassembled WGS sequence"/>
</dbReference>
<keyword evidence="2" id="KW-1185">Reference proteome</keyword>
<evidence type="ECO:0000313" key="1">
    <source>
        <dbReference type="EMBL" id="RIH76056.1"/>
    </source>
</evidence>